<sequence length="232" mass="26097">MGYLAIVDNLLSHEGLQRHNLPGLVSVSLKEEGSWLLSPPVYSLAAINSTGQYAERAYGDVSTARVFFSDLSKDRKRSTQVRLGNLHRYKPAVCLTGKEDLVGSWPAVDQDVQHLRRAYVCHGGEKQSQRCLRRVKRARRKRSGAGCRCWKGRLVCAYFLAAARSTYRMRSSCFERGRPHRLRCAKEDVTGPHALLFTPGAERTPRGVHVLSPPPMLTDWSFYTSRSAPYCS</sequence>
<accession>A0A9Q1JBX5</accession>
<evidence type="ECO:0000313" key="1">
    <source>
        <dbReference type="EMBL" id="KAJ8381026.1"/>
    </source>
</evidence>
<dbReference type="AlphaFoldDB" id="A0A9Q1JBX5"/>
<reference evidence="1" key="1">
    <citation type="journal article" date="2023" name="Science">
        <title>Genome structures resolve the early diversification of teleost fishes.</title>
        <authorList>
            <person name="Parey E."/>
            <person name="Louis A."/>
            <person name="Montfort J."/>
            <person name="Bouchez O."/>
            <person name="Roques C."/>
            <person name="Iampietro C."/>
            <person name="Lluch J."/>
            <person name="Castinel A."/>
            <person name="Donnadieu C."/>
            <person name="Desvignes T."/>
            <person name="Floi Bucao C."/>
            <person name="Jouanno E."/>
            <person name="Wen M."/>
            <person name="Mejri S."/>
            <person name="Dirks R."/>
            <person name="Jansen H."/>
            <person name="Henkel C."/>
            <person name="Chen W.J."/>
            <person name="Zahm M."/>
            <person name="Cabau C."/>
            <person name="Klopp C."/>
            <person name="Thompson A.W."/>
            <person name="Robinson-Rechavi M."/>
            <person name="Braasch I."/>
            <person name="Lecointre G."/>
            <person name="Bobe J."/>
            <person name="Postlethwait J.H."/>
            <person name="Berthelot C."/>
            <person name="Roest Crollius H."/>
            <person name="Guiguen Y."/>
        </authorList>
    </citation>
    <scope>NUCLEOTIDE SEQUENCE</scope>
    <source>
        <strain evidence="1">WJC10195</strain>
    </source>
</reference>
<proteinExistence type="predicted"/>
<comment type="caution">
    <text evidence="1">The sequence shown here is derived from an EMBL/GenBank/DDBJ whole genome shotgun (WGS) entry which is preliminary data.</text>
</comment>
<keyword evidence="2" id="KW-1185">Reference proteome</keyword>
<evidence type="ECO:0000313" key="2">
    <source>
        <dbReference type="Proteomes" id="UP001152622"/>
    </source>
</evidence>
<dbReference type="Proteomes" id="UP001152622">
    <property type="component" value="Chromosome 1"/>
</dbReference>
<name>A0A9Q1JBX5_SYNKA</name>
<gene>
    <name evidence="1" type="ORF">SKAU_G00018040</name>
</gene>
<organism evidence="1 2">
    <name type="scientific">Synaphobranchus kaupii</name>
    <name type="common">Kaup's arrowtooth eel</name>
    <dbReference type="NCBI Taxonomy" id="118154"/>
    <lineage>
        <taxon>Eukaryota</taxon>
        <taxon>Metazoa</taxon>
        <taxon>Chordata</taxon>
        <taxon>Craniata</taxon>
        <taxon>Vertebrata</taxon>
        <taxon>Euteleostomi</taxon>
        <taxon>Actinopterygii</taxon>
        <taxon>Neopterygii</taxon>
        <taxon>Teleostei</taxon>
        <taxon>Anguilliformes</taxon>
        <taxon>Synaphobranchidae</taxon>
        <taxon>Synaphobranchus</taxon>
    </lineage>
</organism>
<dbReference type="EMBL" id="JAINUF010000001">
    <property type="protein sequence ID" value="KAJ8381026.1"/>
    <property type="molecule type" value="Genomic_DNA"/>
</dbReference>
<protein>
    <submittedName>
        <fullName evidence="1">Uncharacterized protein</fullName>
    </submittedName>
</protein>